<dbReference type="PRINTS" id="PR01438">
    <property type="entry name" value="UNVRSLSTRESS"/>
</dbReference>
<sequence length="140" mass="15015">MYKHILIPIDGSDMSTDAARRALELAKIHGARATVLYVLTDSAVAAGLGKSTRDEAARTEMAQGFLRPIGALARQAGVEAECFYVESDSPADEIVETARKRGCDLIHMASHARRGVVELLLGSVTADVLKRTSVPVLVVR</sequence>
<keyword evidence="5" id="KW-1185">Reference proteome</keyword>
<comment type="similarity">
    <text evidence="1 2">Belongs to the universal stress protein A family.</text>
</comment>
<dbReference type="InterPro" id="IPR014729">
    <property type="entry name" value="Rossmann-like_a/b/a_fold"/>
</dbReference>
<accession>A0A127K931</accession>
<evidence type="ECO:0000259" key="3">
    <source>
        <dbReference type="Pfam" id="PF00582"/>
    </source>
</evidence>
<name>A0A127K931_9RHOO</name>
<dbReference type="CDD" id="cd00293">
    <property type="entry name" value="USP-like"/>
    <property type="match status" value="1"/>
</dbReference>
<dbReference type="AlphaFoldDB" id="A0A127K931"/>
<dbReference type="Pfam" id="PF00582">
    <property type="entry name" value="Usp"/>
    <property type="match status" value="1"/>
</dbReference>
<dbReference type="KEGG" id="thu:AC731_016925"/>
<dbReference type="Proteomes" id="UP000036902">
    <property type="component" value="Chromosome"/>
</dbReference>
<dbReference type="SUPFAM" id="SSF52402">
    <property type="entry name" value="Adenine nucleotide alpha hydrolases-like"/>
    <property type="match status" value="1"/>
</dbReference>
<evidence type="ECO:0000256" key="2">
    <source>
        <dbReference type="PIRNR" id="PIRNR006276"/>
    </source>
</evidence>
<evidence type="ECO:0000256" key="1">
    <source>
        <dbReference type="ARBA" id="ARBA00008791"/>
    </source>
</evidence>
<keyword evidence="2" id="KW-0963">Cytoplasm</keyword>
<proteinExistence type="inferred from homology"/>
<dbReference type="PANTHER" id="PTHR46268">
    <property type="entry name" value="STRESS RESPONSE PROTEIN NHAX"/>
    <property type="match status" value="1"/>
</dbReference>
<comment type="subcellular location">
    <subcellularLocation>
        <location evidence="2">Cytoplasm</location>
    </subcellularLocation>
</comment>
<dbReference type="PANTHER" id="PTHR46268:SF15">
    <property type="entry name" value="UNIVERSAL STRESS PROTEIN HP_0031"/>
    <property type="match status" value="1"/>
</dbReference>
<dbReference type="PIRSF" id="PIRSF006276">
    <property type="entry name" value="UspA"/>
    <property type="match status" value="1"/>
</dbReference>
<dbReference type="STRING" id="1134435.AC731_016925"/>
<organism evidence="4 5">
    <name type="scientific">Thauera humireducens</name>
    <dbReference type="NCBI Taxonomy" id="1134435"/>
    <lineage>
        <taxon>Bacteria</taxon>
        <taxon>Pseudomonadati</taxon>
        <taxon>Pseudomonadota</taxon>
        <taxon>Betaproteobacteria</taxon>
        <taxon>Rhodocyclales</taxon>
        <taxon>Zoogloeaceae</taxon>
        <taxon>Thauera</taxon>
    </lineage>
</organism>
<reference evidence="5" key="1">
    <citation type="submission" date="2016-03" db="EMBL/GenBank/DDBJ databases">
        <authorList>
            <person name="Ma C."/>
            <person name="Zhou S."/>
            <person name="Yang G."/>
        </authorList>
    </citation>
    <scope>NUCLEOTIDE SEQUENCE [LARGE SCALE GENOMIC DNA]</scope>
    <source>
        <strain evidence="5">SgZ-1</strain>
    </source>
</reference>
<evidence type="ECO:0000313" key="4">
    <source>
        <dbReference type="EMBL" id="AMO38475.1"/>
    </source>
</evidence>
<gene>
    <name evidence="4" type="ORF">AC731_016925</name>
</gene>
<dbReference type="GO" id="GO:0005737">
    <property type="term" value="C:cytoplasm"/>
    <property type="evidence" value="ECO:0007669"/>
    <property type="project" value="UniProtKB-SubCell"/>
</dbReference>
<dbReference type="RefSeq" id="WP_048707867.1">
    <property type="nucleotide sequence ID" value="NZ_CP014646.1"/>
</dbReference>
<protein>
    <recommendedName>
        <fullName evidence="2">Universal stress protein</fullName>
    </recommendedName>
</protein>
<dbReference type="InterPro" id="IPR006015">
    <property type="entry name" value="Universal_stress_UspA"/>
</dbReference>
<dbReference type="InterPro" id="IPR006016">
    <property type="entry name" value="UspA"/>
</dbReference>
<evidence type="ECO:0000313" key="5">
    <source>
        <dbReference type="Proteomes" id="UP000036902"/>
    </source>
</evidence>
<feature type="domain" description="UspA" evidence="3">
    <location>
        <begin position="1"/>
        <end position="140"/>
    </location>
</feature>
<dbReference type="EMBL" id="CP014646">
    <property type="protein sequence ID" value="AMO38475.1"/>
    <property type="molecule type" value="Genomic_DNA"/>
</dbReference>
<dbReference type="Gene3D" id="3.40.50.620">
    <property type="entry name" value="HUPs"/>
    <property type="match status" value="1"/>
</dbReference>